<dbReference type="InterPro" id="IPR058919">
    <property type="entry name" value="Pep3/Vps18_RING_C"/>
</dbReference>
<dbReference type="GO" id="GO:0006904">
    <property type="term" value="P:vesicle docking involved in exocytosis"/>
    <property type="evidence" value="ECO:0007669"/>
    <property type="project" value="TreeGrafter"/>
</dbReference>
<dbReference type="GO" id="GO:0098588">
    <property type="term" value="C:bounding membrane of organelle"/>
    <property type="evidence" value="ECO:0007669"/>
    <property type="project" value="UniProtKB-ARBA"/>
</dbReference>
<dbReference type="PANTHER" id="PTHR23323">
    <property type="entry name" value="VACUOLAR PROTEIN SORTING-ASSOCIATED PROTEIN"/>
    <property type="match status" value="1"/>
</dbReference>
<dbReference type="GO" id="GO:0007033">
    <property type="term" value="P:vacuole organization"/>
    <property type="evidence" value="ECO:0007669"/>
    <property type="project" value="TreeGrafter"/>
</dbReference>
<dbReference type="GO" id="GO:0005768">
    <property type="term" value="C:endosome"/>
    <property type="evidence" value="ECO:0007669"/>
    <property type="project" value="TreeGrafter"/>
</dbReference>
<dbReference type="PROSITE" id="PS50236">
    <property type="entry name" value="CHCR"/>
    <property type="match status" value="1"/>
</dbReference>
<evidence type="ECO:0000256" key="6">
    <source>
        <dbReference type="ARBA" id="ARBA00029433"/>
    </source>
</evidence>
<dbReference type="GO" id="GO:0008270">
    <property type="term" value="F:zinc ion binding"/>
    <property type="evidence" value="ECO:0007669"/>
    <property type="project" value="UniProtKB-KW"/>
</dbReference>
<dbReference type="Pfam" id="PF26148">
    <property type="entry name" value="VPS18_RING_C"/>
    <property type="match status" value="1"/>
</dbReference>
<feature type="repeat" description="CHCR" evidence="7">
    <location>
        <begin position="687"/>
        <end position="857"/>
    </location>
</feature>
<dbReference type="Pfam" id="PF05131">
    <property type="entry name" value="Pep3_Vps18"/>
    <property type="match status" value="1"/>
</dbReference>
<protein>
    <submittedName>
        <fullName evidence="10">Uncharacterized protein</fullName>
    </submittedName>
</protein>
<dbReference type="InterPro" id="IPR000547">
    <property type="entry name" value="Clathrin_H-chain/VPS_repeat"/>
</dbReference>
<evidence type="ECO:0000259" key="8">
    <source>
        <dbReference type="Pfam" id="PF05131"/>
    </source>
</evidence>
<keyword evidence="11" id="KW-1185">Reference proteome</keyword>
<dbReference type="SUPFAM" id="SSF69322">
    <property type="entry name" value="Tricorn protease domain 2"/>
    <property type="match status" value="1"/>
</dbReference>
<keyword evidence="5" id="KW-0472">Membrane</keyword>
<feature type="domain" description="Pep3/Vps18 RING C-terminal" evidence="9">
    <location>
        <begin position="1047"/>
        <end position="1128"/>
    </location>
</feature>
<dbReference type="RefSeq" id="XP_020062793.1">
    <property type="nucleotide sequence ID" value="XM_020211235.1"/>
</dbReference>
<evidence type="ECO:0000256" key="7">
    <source>
        <dbReference type="PROSITE-ProRule" id="PRU01006"/>
    </source>
</evidence>
<evidence type="ECO:0000256" key="3">
    <source>
        <dbReference type="ARBA" id="ARBA00022771"/>
    </source>
</evidence>
<reference evidence="11" key="1">
    <citation type="submission" date="2016-05" db="EMBL/GenBank/DDBJ databases">
        <title>Comparative genomics of biotechnologically important yeasts.</title>
        <authorList>
            <consortium name="DOE Joint Genome Institute"/>
            <person name="Riley R."/>
            <person name="Haridas S."/>
            <person name="Wolfe K.H."/>
            <person name="Lopes M.R."/>
            <person name="Hittinger C.T."/>
            <person name="Goker M."/>
            <person name="Salamov A."/>
            <person name="Wisecaver J."/>
            <person name="Long T.M."/>
            <person name="Aerts A.L."/>
            <person name="Barry K."/>
            <person name="Choi C."/>
            <person name="Clum A."/>
            <person name="Coughlan A.Y."/>
            <person name="Deshpande S."/>
            <person name="Douglass A.P."/>
            <person name="Hanson S.J."/>
            <person name="Klenk H.-P."/>
            <person name="Labutti K."/>
            <person name="Lapidus A."/>
            <person name="Lindquist E."/>
            <person name="Lipzen A."/>
            <person name="Meier-Kolthoff J.P."/>
            <person name="Ohm R.A."/>
            <person name="Otillar R.P."/>
            <person name="Pangilinan J."/>
            <person name="Peng Y."/>
            <person name="Rokas A."/>
            <person name="Rosa C.A."/>
            <person name="Scheuner C."/>
            <person name="Sibirny A.A."/>
            <person name="Slot J.C."/>
            <person name="Stielow J.B."/>
            <person name="Sun H."/>
            <person name="Kurtzman C.P."/>
            <person name="Blackwell M."/>
            <person name="Grigoriev I.V."/>
            <person name="Jeffries T.W."/>
        </authorList>
    </citation>
    <scope>NUCLEOTIDE SEQUENCE [LARGE SCALE GENOMIC DNA]</scope>
    <source>
        <strain evidence="11">NRRL Y-17324</strain>
    </source>
</reference>
<keyword evidence="2" id="KW-0479">Metal-binding</keyword>
<keyword evidence="3" id="KW-0863">Zinc-finger</keyword>
<evidence type="ECO:0000313" key="11">
    <source>
        <dbReference type="Proteomes" id="UP000094285"/>
    </source>
</evidence>
<dbReference type="GeneID" id="30985371"/>
<dbReference type="GO" id="GO:0048284">
    <property type="term" value="P:organelle fusion"/>
    <property type="evidence" value="ECO:0007669"/>
    <property type="project" value="TreeGrafter"/>
</dbReference>
<evidence type="ECO:0000256" key="1">
    <source>
        <dbReference type="ARBA" id="ARBA00010454"/>
    </source>
</evidence>
<evidence type="ECO:0000313" key="10">
    <source>
        <dbReference type="EMBL" id="ODV77671.1"/>
    </source>
</evidence>
<feature type="domain" description="Pep3/Vps18 beta-propeller" evidence="8">
    <location>
        <begin position="45"/>
        <end position="375"/>
    </location>
</feature>
<dbReference type="InterPro" id="IPR007810">
    <property type="entry name" value="Pep3/Vps18_beta-prop"/>
</dbReference>
<name>A0A1E4SDS5_9ASCO</name>
<dbReference type="GO" id="GO:0007032">
    <property type="term" value="P:endosome organization"/>
    <property type="evidence" value="ECO:0007669"/>
    <property type="project" value="TreeGrafter"/>
</dbReference>
<evidence type="ECO:0000256" key="4">
    <source>
        <dbReference type="ARBA" id="ARBA00022833"/>
    </source>
</evidence>
<dbReference type="GO" id="GO:0030674">
    <property type="term" value="F:protein-macromolecule adaptor activity"/>
    <property type="evidence" value="ECO:0007669"/>
    <property type="project" value="TreeGrafter"/>
</dbReference>
<accession>A0A1E4SDS5</accession>
<evidence type="ECO:0000256" key="5">
    <source>
        <dbReference type="ARBA" id="ARBA00023136"/>
    </source>
</evidence>
<keyword evidence="4" id="KW-0862">Zinc</keyword>
<organism evidence="10 11">
    <name type="scientific">Suhomyces tanzawaensis NRRL Y-17324</name>
    <dbReference type="NCBI Taxonomy" id="984487"/>
    <lineage>
        <taxon>Eukaryota</taxon>
        <taxon>Fungi</taxon>
        <taxon>Dikarya</taxon>
        <taxon>Ascomycota</taxon>
        <taxon>Saccharomycotina</taxon>
        <taxon>Pichiomycetes</taxon>
        <taxon>Debaryomycetaceae</taxon>
        <taxon>Suhomyces</taxon>
    </lineage>
</organism>
<dbReference type="STRING" id="984487.A0A1E4SDS5"/>
<comment type="similarity">
    <text evidence="1">Belongs to the VPS18 family.</text>
</comment>
<dbReference type="EMBL" id="KV453915">
    <property type="protein sequence ID" value="ODV77671.1"/>
    <property type="molecule type" value="Genomic_DNA"/>
</dbReference>
<dbReference type="PANTHER" id="PTHR23323:SF26">
    <property type="entry name" value="VACUOLAR PROTEIN SORTING-ASSOCIATED PROTEIN 18 HOMOLOG"/>
    <property type="match status" value="1"/>
</dbReference>
<evidence type="ECO:0000259" key="9">
    <source>
        <dbReference type="Pfam" id="PF26148"/>
    </source>
</evidence>
<gene>
    <name evidence="10" type="ORF">CANTADRAFT_8107</name>
</gene>
<dbReference type="GO" id="GO:0006886">
    <property type="term" value="P:intracellular protein transport"/>
    <property type="evidence" value="ECO:0007669"/>
    <property type="project" value="UniProtKB-UniRule"/>
</dbReference>
<evidence type="ECO:0000256" key="2">
    <source>
        <dbReference type="ARBA" id="ARBA00022723"/>
    </source>
</evidence>
<dbReference type="OrthoDB" id="1845386at2759"/>
<dbReference type="AlphaFoldDB" id="A0A1E4SDS5"/>
<sequence length="1150" mass="132769">MLTSSPNNMKQGDKDILLEVNLAPIGIEEATSLDGSNGEFINDKPTFEIEQVQLQFGLNKSLRHLAVQSNKMFLVLDSVLYKIDLSNPSKVQKFQVPTAPQGKVTNIWLHHNGKHLFIQVNHNSYYYLHESYNSFKILPKFKNLNIECIAFAEAPLNESTGDFLIGTTDSTIYIALVKPHDPNTQNNKRDDKYIKLAFKPSIENRIRGLTFSQNCTQANLITDKSIYSWDFFDTTYSEILKVLKSTPPKVTIIPESDDFLFVTDNTQFVYLTLPQNIIFSQDYEIELSQTRNLTLEGDSFSSSNAILLSPHHLLMLNKSHDTLLVYNKLSLSLPPLKVILKDQIGLDQIITGMTFDHNSRTYWLFTSSSIFELVIQNESISVWYNYYKLGKYEEALKCLQNGESKNNFHKKDLVMIEQGYQFLQEGGFGVDHMELENSNMELDTEVESKTTVEDSIALQVKGIKILGNLTEPFEKICLMLLNVQQNSKLVRSPGENSNISMSSSLFLSIISQKLLIEYLLAKFDIAKNQEKNKIRVIILSSWIVELMLRIIYRLEYDVNNSKSWQDLPQSYQETTLASHKEKLLDELNKGLKQFLHSNYRNLDRETIYQIIGELHYPSKLLYYAELIEDFEFILRYHIDTYNWKESLKALVKIYTSARKNSKDVIYAFATVLLVNAPKLTVETWLKFNNDIEYERLLPAILTYNKNNHHIQLHENYSLHFLLKIIYDKGIRSKQINNYYLSLLITYPGNKSISSKLVIKFLNQMKHEASPKLRKSQLYDTHFILRLCLAHKQYHAAVLILLNDMSLFEQGLKLALDNDLSDLAEFVLRKYDEFISNNGELKVTRLNTTKDEITGRLINGDWEQDIDQVSKISMEEERYSSRKQLWIMYSKYLIKRVSDGKGSDFLNRIDVTTESASEIKNETREGVPSVLDVTNEIALTMLSQLNEEDAKAPDLELFNQVLKYILSLSNSSNNIGILGLNDILPLFPESIMISKFKDEIVKSLNQYNNKISQLSLEMQESLHISSNLKQKIREFNKDSYKSGVHSIVQPGEPCQLCSKLLIGKNFVYFPNCHHGCHKDCLIRHLLKLRGNYRFKKIFLNFNKNPSAVNKNELDEILRKECILCNDANIDMIDQAIIDTNILFEDSQAWEL</sequence>
<comment type="subcellular location">
    <subcellularLocation>
        <location evidence="6">Endomembrane system</location>
        <topology evidence="6">Peripheral membrane protein</topology>
        <orientation evidence="6">Cytoplasmic side</orientation>
    </subcellularLocation>
</comment>
<dbReference type="Proteomes" id="UP000094285">
    <property type="component" value="Unassembled WGS sequence"/>
</dbReference>
<proteinExistence type="inferred from homology"/>
<dbReference type="GO" id="GO:0030897">
    <property type="term" value="C:HOPS complex"/>
    <property type="evidence" value="ECO:0007669"/>
    <property type="project" value="TreeGrafter"/>
</dbReference>